<sequence>MRQKSKVEDSWEGVMKMRMFSGLLATTLRKKGLNGCDSPDPDADDSVGHSPESEDKYRKINEDIDLMISRQRLCALNKKENKGSESPDPDSSYALTPRTEEKYKKINEEFDNMIKSHKIPAVPPPNFEMPVSIPVSSHNSLVYSNPVSSLGNPNLLPLAHPSLQRNSMSPGVTHRPPSAGGLMGGDLTSGAGTSAALRHHSFSARGLSLEDFHEQETVRGFRLCAELGEKGKPDARKAVESFPLELKESEQQDVYAASPPLLPPALEITACCLVPSSSKDAQPHRIKPKPTKRAVLDSRFLPEFCHCFVLTGNGYGNPRNSPGLLVSPGNLNKNIQAKSPPPMNLGMNNRKPDLRVLIPPGSKNTMPSVSEDVDLLLNQRINNSQSAQSLATPVVSVATPTLPGQGMGGYPSAISTTYGTEYSLSSADLSSLSGFNTASALHLGSVTGWQQQHLHSMPPSALSQLGACTSTHLSQSSNLSLPSTQSLNIKSEPVSPPRDRTTTPSRYPQHTRHEAGRSPVDSLSSCSSSYDGSDREDHRNEFHSPIGLTRPSPDERESPSVKRMRLSEGWAT</sequence>
<accession>A0AAW0JNW7</accession>
<evidence type="ECO:0000313" key="7">
    <source>
        <dbReference type="Proteomes" id="UP001488838"/>
    </source>
</evidence>
<keyword evidence="2" id="KW-0238">DNA-binding</keyword>
<gene>
    <name evidence="6" type="ORF">U0070_006553</name>
</gene>
<evidence type="ECO:0000259" key="5">
    <source>
        <dbReference type="Pfam" id="PF12347"/>
    </source>
</evidence>
<dbReference type="Pfam" id="PF12347">
    <property type="entry name" value="HJURP_C"/>
    <property type="match status" value="2"/>
</dbReference>
<feature type="compositionally biased region" description="Low complexity" evidence="4">
    <location>
        <begin position="518"/>
        <end position="531"/>
    </location>
</feature>
<dbReference type="Proteomes" id="UP001488838">
    <property type="component" value="Unassembled WGS sequence"/>
</dbReference>
<protein>
    <recommendedName>
        <fullName evidence="5">Holliday junction regulator protein family C-terminal domain-containing protein</fullName>
    </recommendedName>
</protein>
<name>A0AAW0JNW7_MYOGA</name>
<evidence type="ECO:0000256" key="1">
    <source>
        <dbReference type="ARBA" id="ARBA00004123"/>
    </source>
</evidence>
<feature type="region of interest" description="Disordered" evidence="4">
    <location>
        <begin position="474"/>
        <end position="572"/>
    </location>
</feature>
<feature type="domain" description="Holliday junction regulator protein family C-terminal" evidence="5">
    <location>
        <begin position="84"/>
        <end position="140"/>
    </location>
</feature>
<feature type="region of interest" description="Disordered" evidence="4">
    <location>
        <begin position="78"/>
        <end position="98"/>
    </location>
</feature>
<evidence type="ECO:0000256" key="2">
    <source>
        <dbReference type="ARBA" id="ARBA00023125"/>
    </source>
</evidence>
<feature type="compositionally biased region" description="Polar residues" evidence="4">
    <location>
        <begin position="474"/>
        <end position="489"/>
    </location>
</feature>
<feature type="domain" description="Holliday junction regulator protein family C-terminal" evidence="5">
    <location>
        <begin position="35"/>
        <end position="75"/>
    </location>
</feature>
<comment type="caution">
    <text evidence="6">The sequence shown here is derived from an EMBL/GenBank/DDBJ whole genome shotgun (WGS) entry which is preliminary data.</text>
</comment>
<dbReference type="EMBL" id="JBBHLL010000024">
    <property type="protein sequence ID" value="KAK7828768.1"/>
    <property type="molecule type" value="Genomic_DNA"/>
</dbReference>
<dbReference type="AlphaFoldDB" id="A0AAW0JNW7"/>
<reference evidence="6 7" key="1">
    <citation type="journal article" date="2023" name="bioRxiv">
        <title>Conserved and derived expression patterns and positive selection on dental genes reveal complex evolutionary context of ever-growing rodent molars.</title>
        <authorList>
            <person name="Calamari Z.T."/>
            <person name="Song A."/>
            <person name="Cohen E."/>
            <person name="Akter M."/>
            <person name="Roy R.D."/>
            <person name="Hallikas O."/>
            <person name="Christensen M.M."/>
            <person name="Li P."/>
            <person name="Marangoni P."/>
            <person name="Jernvall J."/>
            <person name="Klein O.D."/>
        </authorList>
    </citation>
    <scope>NUCLEOTIDE SEQUENCE [LARGE SCALE GENOMIC DNA]</scope>
    <source>
        <strain evidence="6">V071</strain>
    </source>
</reference>
<evidence type="ECO:0000256" key="4">
    <source>
        <dbReference type="SAM" id="MobiDB-lite"/>
    </source>
</evidence>
<evidence type="ECO:0000256" key="3">
    <source>
        <dbReference type="ARBA" id="ARBA00023242"/>
    </source>
</evidence>
<evidence type="ECO:0000313" key="6">
    <source>
        <dbReference type="EMBL" id="KAK7828768.1"/>
    </source>
</evidence>
<keyword evidence="3" id="KW-0539">Nucleus</keyword>
<feature type="compositionally biased region" description="Basic and acidic residues" evidence="4">
    <location>
        <begin position="532"/>
        <end position="542"/>
    </location>
</feature>
<comment type="subcellular location">
    <subcellularLocation>
        <location evidence="1">Nucleus</location>
    </subcellularLocation>
</comment>
<keyword evidence="7" id="KW-1185">Reference proteome</keyword>
<organism evidence="6 7">
    <name type="scientific">Myodes glareolus</name>
    <name type="common">Bank vole</name>
    <name type="synonym">Clethrionomys glareolus</name>
    <dbReference type="NCBI Taxonomy" id="447135"/>
    <lineage>
        <taxon>Eukaryota</taxon>
        <taxon>Metazoa</taxon>
        <taxon>Chordata</taxon>
        <taxon>Craniata</taxon>
        <taxon>Vertebrata</taxon>
        <taxon>Euteleostomi</taxon>
        <taxon>Mammalia</taxon>
        <taxon>Eutheria</taxon>
        <taxon>Euarchontoglires</taxon>
        <taxon>Glires</taxon>
        <taxon>Rodentia</taxon>
        <taxon>Myomorpha</taxon>
        <taxon>Muroidea</taxon>
        <taxon>Cricetidae</taxon>
        <taxon>Arvicolinae</taxon>
        <taxon>Myodes</taxon>
    </lineage>
</organism>
<feature type="region of interest" description="Disordered" evidence="4">
    <location>
        <begin position="30"/>
        <end position="58"/>
    </location>
</feature>
<dbReference type="GO" id="GO:0003677">
    <property type="term" value="F:DNA binding"/>
    <property type="evidence" value="ECO:0007669"/>
    <property type="project" value="UniProtKB-KW"/>
</dbReference>
<dbReference type="InterPro" id="IPR022102">
    <property type="entry name" value="HJURP_C"/>
</dbReference>
<proteinExistence type="predicted"/>
<dbReference type="GO" id="GO:0005634">
    <property type="term" value="C:nucleus"/>
    <property type="evidence" value="ECO:0007669"/>
    <property type="project" value="UniProtKB-SubCell"/>
</dbReference>